<dbReference type="Gene3D" id="3.40.50.300">
    <property type="entry name" value="P-loop containing nucleotide triphosphate hydrolases"/>
    <property type="match status" value="1"/>
</dbReference>
<evidence type="ECO:0000256" key="1">
    <source>
        <dbReference type="ARBA" id="ARBA00022737"/>
    </source>
</evidence>
<evidence type="ECO:0000313" key="5">
    <source>
        <dbReference type="EMBL" id="KAK7263084.1"/>
    </source>
</evidence>
<comment type="caution">
    <text evidence="5">The sequence shown here is derived from an EMBL/GenBank/DDBJ whole genome shotgun (WGS) entry which is preliminary data.</text>
</comment>
<reference evidence="5 6" key="1">
    <citation type="submission" date="2024-01" db="EMBL/GenBank/DDBJ databases">
        <title>The genomes of 5 underutilized Papilionoideae crops provide insights into root nodulation and disease resistance.</title>
        <authorList>
            <person name="Yuan L."/>
        </authorList>
    </citation>
    <scope>NUCLEOTIDE SEQUENCE [LARGE SCALE GENOMIC DNA]</scope>
    <source>
        <strain evidence="5">LY-2023</strain>
        <tissue evidence="5">Leaf</tissue>
    </source>
</reference>
<dbReference type="Gene3D" id="1.10.8.430">
    <property type="entry name" value="Helical domain of apoptotic protease-activating factors"/>
    <property type="match status" value="1"/>
</dbReference>
<dbReference type="PANTHER" id="PTHR36766">
    <property type="entry name" value="PLANT BROAD-SPECTRUM MILDEW RESISTANCE PROTEIN RPW8"/>
    <property type="match status" value="1"/>
</dbReference>
<proteinExistence type="predicted"/>
<dbReference type="Gene3D" id="3.80.10.10">
    <property type="entry name" value="Ribonuclease Inhibitor"/>
    <property type="match status" value="1"/>
</dbReference>
<dbReference type="Pfam" id="PF00931">
    <property type="entry name" value="NB-ARC"/>
    <property type="match status" value="1"/>
</dbReference>
<dbReference type="InterPro" id="IPR002182">
    <property type="entry name" value="NB-ARC"/>
</dbReference>
<keyword evidence="6" id="KW-1185">Reference proteome</keyword>
<dbReference type="Pfam" id="PF23598">
    <property type="entry name" value="LRR_14"/>
    <property type="match status" value="1"/>
</dbReference>
<dbReference type="SUPFAM" id="SSF52540">
    <property type="entry name" value="P-loop containing nucleoside triphosphate hydrolases"/>
    <property type="match status" value="1"/>
</dbReference>
<evidence type="ECO:0008006" key="7">
    <source>
        <dbReference type="Google" id="ProtNLM"/>
    </source>
</evidence>
<evidence type="ECO:0000313" key="6">
    <source>
        <dbReference type="Proteomes" id="UP001359559"/>
    </source>
</evidence>
<dbReference type="InterPro" id="IPR055414">
    <property type="entry name" value="LRR_R13L4/SHOC2-like"/>
</dbReference>
<dbReference type="EMBL" id="JAYKXN010000008">
    <property type="protein sequence ID" value="KAK7263084.1"/>
    <property type="molecule type" value="Genomic_DNA"/>
</dbReference>
<dbReference type="GO" id="GO:0043531">
    <property type="term" value="F:ADP binding"/>
    <property type="evidence" value="ECO:0007669"/>
    <property type="project" value="InterPro"/>
</dbReference>
<feature type="domain" description="Disease resistance R13L4/SHOC-2-like LRR" evidence="4">
    <location>
        <begin position="661"/>
        <end position="766"/>
    </location>
</feature>
<protein>
    <recommendedName>
        <fullName evidence="7">Disease resistance protein</fullName>
    </recommendedName>
</protein>
<dbReference type="GO" id="GO:0006952">
    <property type="term" value="P:defense response"/>
    <property type="evidence" value="ECO:0007669"/>
    <property type="project" value="UniProtKB-KW"/>
</dbReference>
<dbReference type="InterPro" id="IPR027417">
    <property type="entry name" value="P-loop_NTPase"/>
</dbReference>
<dbReference type="Proteomes" id="UP001359559">
    <property type="component" value="Unassembled WGS sequence"/>
</dbReference>
<organism evidence="5 6">
    <name type="scientific">Clitoria ternatea</name>
    <name type="common">Butterfly pea</name>
    <dbReference type="NCBI Taxonomy" id="43366"/>
    <lineage>
        <taxon>Eukaryota</taxon>
        <taxon>Viridiplantae</taxon>
        <taxon>Streptophyta</taxon>
        <taxon>Embryophyta</taxon>
        <taxon>Tracheophyta</taxon>
        <taxon>Spermatophyta</taxon>
        <taxon>Magnoliopsida</taxon>
        <taxon>eudicotyledons</taxon>
        <taxon>Gunneridae</taxon>
        <taxon>Pentapetalae</taxon>
        <taxon>rosids</taxon>
        <taxon>fabids</taxon>
        <taxon>Fabales</taxon>
        <taxon>Fabaceae</taxon>
        <taxon>Papilionoideae</taxon>
        <taxon>50 kb inversion clade</taxon>
        <taxon>NPAAA clade</taxon>
        <taxon>indigoferoid/millettioid clade</taxon>
        <taxon>Phaseoleae</taxon>
        <taxon>Clitoria</taxon>
    </lineage>
</organism>
<dbReference type="InterPro" id="IPR036388">
    <property type="entry name" value="WH-like_DNA-bd_sf"/>
</dbReference>
<dbReference type="InterPro" id="IPR042197">
    <property type="entry name" value="Apaf_helical"/>
</dbReference>
<evidence type="ECO:0000259" key="3">
    <source>
        <dbReference type="Pfam" id="PF00931"/>
    </source>
</evidence>
<dbReference type="PANTHER" id="PTHR36766:SF21">
    <property type="entry name" value="NB-ARC DOMAIN DISEASE RESISTANCE PROTEIN"/>
    <property type="match status" value="1"/>
</dbReference>
<evidence type="ECO:0000259" key="4">
    <source>
        <dbReference type="Pfam" id="PF23598"/>
    </source>
</evidence>
<feature type="domain" description="NB-ARC" evidence="3">
    <location>
        <begin position="144"/>
        <end position="276"/>
    </location>
</feature>
<dbReference type="PRINTS" id="PR00364">
    <property type="entry name" value="DISEASERSIST"/>
</dbReference>
<gene>
    <name evidence="5" type="ORF">RJT34_30668</name>
</gene>
<keyword evidence="1" id="KW-0677">Repeat</keyword>
<sequence>MARDIVEKGRKNEASRRILRETLNLKDMNILVQEIKQYNEHLNPPREEITTLIREKDAGEGFLCCRCLWGYEFLYCFRRNRDGSFDSDDKQALVMAKDIKETLYKVREILEVLNHKNFDLKLRGVGGLDSRVPEKPGFTVGLDAALDKLKMEVLRDGGVSVIVVTGLGGSGKTTLAAKLCWDEDVKHKFGGNILFVTFSKTPKLKTIVERLFEHCGYQVPEFQNDEDAVNRLGFLLRQFGGSPLLLVLDDVWPGSEALVEKFKVQISDYKILVTSRVAFPRFGTQCILKPLVDNDATALFRHYALLEESSSSVPDEELVQKVVRNCKGLPLAIKVIGRSLSGQPNELWLKMVDELSLGHSIFDSNTELLTSLQKIWDVLEDDPVIKECFMDLGLFPEDQRIPVTALIDIWAELYGLDDDGIKAMAIINKLHNMNLANVLVARKNASDTDNRYYNNHFIILHDLLKELAIHQSNQEPMEQRKRLIVDINENNHERWLKEKHQGMISGLSSKLFRWHVKQKPLATALILSISTDETCISDWAQIQPSQAEVLIINLQTKQYSFPEFLGEMSKLKVLIVTNYGFHPSKINNFEQLGSLSNLKRIRLERISVPSFVTLKNLKKLTLYFCDTKQAFEMGNMQISDALPNLVDLNFDYCKDMVGLPKGLCDITPLKKLSITNCHKLSALPQEIGKLENLELLRLSSCTDLEGIPDSIGSLSNLRLLDISNCISLPNLPEGFGNLSSLQNLYMTSCATCELPSSVTNLENLNVVICDEETGVSWEAFKPMLPNLEIRVPQVDINLNWLHTVPS</sequence>
<name>A0AAN9ESV4_CLITE</name>
<evidence type="ECO:0000256" key="2">
    <source>
        <dbReference type="ARBA" id="ARBA00022821"/>
    </source>
</evidence>
<keyword evidence="2" id="KW-0611">Plant defense</keyword>
<dbReference type="Gene3D" id="1.10.10.10">
    <property type="entry name" value="Winged helix-like DNA-binding domain superfamily/Winged helix DNA-binding domain"/>
    <property type="match status" value="1"/>
</dbReference>
<dbReference type="InterPro" id="IPR032675">
    <property type="entry name" value="LRR_dom_sf"/>
</dbReference>
<accession>A0AAN9ESV4</accession>
<dbReference type="AlphaFoldDB" id="A0AAN9ESV4"/>
<dbReference type="SUPFAM" id="SSF52047">
    <property type="entry name" value="RNI-like"/>
    <property type="match status" value="1"/>
</dbReference>